<dbReference type="GO" id="GO:0006355">
    <property type="term" value="P:regulation of DNA-templated transcription"/>
    <property type="evidence" value="ECO:0007669"/>
    <property type="project" value="InterPro"/>
</dbReference>
<comment type="caution">
    <text evidence="4">The sequence shown here is derived from an EMBL/GenBank/DDBJ whole genome shotgun (WGS) entry which is preliminary data.</text>
</comment>
<dbReference type="SUPFAM" id="SSF52091">
    <property type="entry name" value="SpoIIaa-like"/>
    <property type="match status" value="1"/>
</dbReference>
<organism evidence="4 5">
    <name type="scientific">Enhygromyxa salina</name>
    <dbReference type="NCBI Taxonomy" id="215803"/>
    <lineage>
        <taxon>Bacteria</taxon>
        <taxon>Pseudomonadati</taxon>
        <taxon>Myxococcota</taxon>
        <taxon>Polyangia</taxon>
        <taxon>Nannocystales</taxon>
        <taxon>Nannocystaceae</taxon>
        <taxon>Enhygromyxa</taxon>
    </lineage>
</organism>
<dbReference type="Gene3D" id="3.30.450.20">
    <property type="entry name" value="PAS domain"/>
    <property type="match status" value="1"/>
</dbReference>
<accession>A0A0C2A590</accession>
<dbReference type="PANTHER" id="PTHR33745:SF3">
    <property type="entry name" value="RSBT CO-ANTAGONIST PROTEIN RSBRC"/>
    <property type="match status" value="1"/>
</dbReference>
<keyword evidence="1" id="KW-0597">Phosphoprotein</keyword>
<dbReference type="InterPro" id="IPR051932">
    <property type="entry name" value="Bact_StressResp_Reg"/>
</dbReference>
<dbReference type="CDD" id="cd00130">
    <property type="entry name" value="PAS"/>
    <property type="match status" value="1"/>
</dbReference>
<dbReference type="InterPro" id="IPR002645">
    <property type="entry name" value="STAS_dom"/>
</dbReference>
<proteinExistence type="predicted"/>
<dbReference type="PROSITE" id="PS50801">
    <property type="entry name" value="STAS"/>
    <property type="match status" value="1"/>
</dbReference>
<dbReference type="SMART" id="SM00091">
    <property type="entry name" value="PAS"/>
    <property type="match status" value="1"/>
</dbReference>
<dbReference type="Pfam" id="PF00989">
    <property type="entry name" value="PAS"/>
    <property type="match status" value="1"/>
</dbReference>
<dbReference type="InterPro" id="IPR013767">
    <property type="entry name" value="PAS_fold"/>
</dbReference>
<evidence type="ECO:0000259" key="3">
    <source>
        <dbReference type="PROSITE" id="PS50801"/>
    </source>
</evidence>
<dbReference type="CDD" id="cd07041">
    <property type="entry name" value="STAS_RsbR_RsbS_like"/>
    <property type="match status" value="1"/>
</dbReference>
<name>A0A0C2A590_9BACT</name>
<reference evidence="4 5" key="1">
    <citation type="submission" date="2014-12" db="EMBL/GenBank/DDBJ databases">
        <title>Genome assembly of Enhygromyxa salina DSM 15201.</title>
        <authorList>
            <person name="Sharma G."/>
            <person name="Subramanian S."/>
        </authorList>
    </citation>
    <scope>NUCLEOTIDE SEQUENCE [LARGE SCALE GENOMIC DNA]</scope>
    <source>
        <strain evidence="4 5">DSM 15201</strain>
    </source>
</reference>
<dbReference type="Pfam" id="PF01740">
    <property type="entry name" value="STAS"/>
    <property type="match status" value="1"/>
</dbReference>
<dbReference type="InterPro" id="IPR036513">
    <property type="entry name" value="STAS_dom_sf"/>
</dbReference>
<protein>
    <submittedName>
        <fullName evidence="4">RsbR, positive regulator of sigma-B</fullName>
    </submittedName>
</protein>
<dbReference type="Proteomes" id="UP000031599">
    <property type="component" value="Unassembled WGS sequence"/>
</dbReference>
<dbReference type="EMBL" id="JMCC02000010">
    <property type="protein sequence ID" value="KIG18598.1"/>
    <property type="molecule type" value="Genomic_DNA"/>
</dbReference>
<dbReference type="Gene3D" id="3.30.750.24">
    <property type="entry name" value="STAS domain"/>
    <property type="match status" value="1"/>
</dbReference>
<evidence type="ECO:0000259" key="2">
    <source>
        <dbReference type="PROSITE" id="PS50112"/>
    </source>
</evidence>
<dbReference type="PANTHER" id="PTHR33745">
    <property type="entry name" value="RSBT ANTAGONIST PROTEIN RSBS-RELATED"/>
    <property type="match status" value="1"/>
</dbReference>
<dbReference type="NCBIfam" id="TIGR00229">
    <property type="entry name" value="sensory_box"/>
    <property type="match status" value="1"/>
</dbReference>
<feature type="domain" description="STAS" evidence="3">
    <location>
        <begin position="256"/>
        <end position="367"/>
    </location>
</feature>
<evidence type="ECO:0000256" key="1">
    <source>
        <dbReference type="ARBA" id="ARBA00022553"/>
    </source>
</evidence>
<dbReference type="InterPro" id="IPR035965">
    <property type="entry name" value="PAS-like_dom_sf"/>
</dbReference>
<dbReference type="PROSITE" id="PS50112">
    <property type="entry name" value="PAS"/>
    <property type="match status" value="1"/>
</dbReference>
<dbReference type="AlphaFoldDB" id="A0A0C2A590"/>
<gene>
    <name evidence="4" type="ORF">DB30_00283</name>
</gene>
<evidence type="ECO:0000313" key="4">
    <source>
        <dbReference type="EMBL" id="KIG18598.1"/>
    </source>
</evidence>
<sequence length="377" mass="40393">MLEGEDPRIETIRDNLLEALLESGHGVATPPDPTQGDPIAELLAVSQQIRDTARAERALRVAAEQRLEELLEVVVALVSFDYARKATISDSNDVFDGMAAGLNMLGEELSSSTVSRDYVTNIIESMTDAVIVADPEGIIATANGATSTLVGRPSEDLLGQPLTEALPGVAVESLLDASGGRELELVLSRPDKSGKSGDTNEVVTASLSASVMRHRGKLVGLVCVVRDTTESRRLDEERWRLREAVQRQAILVEELSTPLIPITDQILVMPLVGPVDAHRATQMTEVLLQGIVARHAKVAILDITGVRSIDLEAVVGITRATRAAGLVGAEVLLTGIRPDVVRSLIEIGTDVDSFVSFSTLQSGIVHAMSRVARRPQR</sequence>
<feature type="domain" description="PAS" evidence="2">
    <location>
        <begin position="115"/>
        <end position="160"/>
    </location>
</feature>
<dbReference type="InterPro" id="IPR000014">
    <property type="entry name" value="PAS"/>
</dbReference>
<dbReference type="SUPFAM" id="SSF55785">
    <property type="entry name" value="PYP-like sensor domain (PAS domain)"/>
    <property type="match status" value="1"/>
</dbReference>
<evidence type="ECO:0000313" key="5">
    <source>
        <dbReference type="Proteomes" id="UP000031599"/>
    </source>
</evidence>